<evidence type="ECO:0000256" key="1">
    <source>
        <dbReference type="SAM" id="MobiDB-lite"/>
    </source>
</evidence>
<reference evidence="2" key="1">
    <citation type="journal article" date="2015" name="Nature">
        <title>rRNA introns, odd ribosomes, and small enigmatic genomes across a large radiation of phyla.</title>
        <authorList>
            <person name="Brown C.T."/>
            <person name="Hug L.A."/>
            <person name="Thomas B.C."/>
            <person name="Sharon I."/>
            <person name="Castelle C.J."/>
            <person name="Singh A."/>
            <person name="Wilkins M.J."/>
            <person name="Williams K.H."/>
            <person name="Banfield J.F."/>
        </authorList>
    </citation>
    <scope>NUCLEOTIDE SEQUENCE [LARGE SCALE GENOMIC DNA]</scope>
</reference>
<comment type="caution">
    <text evidence="2">The sequence shown here is derived from an EMBL/GenBank/DDBJ whole genome shotgun (WGS) entry which is preliminary data.</text>
</comment>
<evidence type="ECO:0000313" key="2">
    <source>
        <dbReference type="EMBL" id="KKT45361.1"/>
    </source>
</evidence>
<dbReference type="AlphaFoldDB" id="A0A0G1HD97"/>
<dbReference type="STRING" id="1619110.UW36_C0007G0042"/>
<proteinExistence type="predicted"/>
<sequence>MISSEESAESSDGVEVMPPRHETLTPEQQFEKDFFNKPWEQMTGTPVLGMEYLLTPEEKSKGEGLLERLLAYYSIKSR</sequence>
<feature type="region of interest" description="Disordered" evidence="1">
    <location>
        <begin position="1"/>
        <end position="27"/>
    </location>
</feature>
<dbReference type="Proteomes" id="UP000034128">
    <property type="component" value="Unassembled WGS sequence"/>
</dbReference>
<protein>
    <submittedName>
        <fullName evidence="2">Uncharacterized protein</fullName>
    </submittedName>
</protein>
<accession>A0A0G1HD97</accession>
<name>A0A0G1HD97_UNCKA</name>
<dbReference type="EMBL" id="LCIA01000007">
    <property type="protein sequence ID" value="KKT45361.1"/>
    <property type="molecule type" value="Genomic_DNA"/>
</dbReference>
<feature type="compositionally biased region" description="Basic and acidic residues" evidence="1">
    <location>
        <begin position="18"/>
        <end position="27"/>
    </location>
</feature>
<organism evidence="2 3">
    <name type="scientific">candidate division WWE3 bacterium GW2011_GWA2_44_16</name>
    <dbReference type="NCBI Taxonomy" id="1619110"/>
    <lineage>
        <taxon>Bacteria</taxon>
        <taxon>Katanobacteria</taxon>
    </lineage>
</organism>
<gene>
    <name evidence="2" type="ORF">UW36_C0007G0042</name>
</gene>
<evidence type="ECO:0000313" key="3">
    <source>
        <dbReference type="Proteomes" id="UP000034128"/>
    </source>
</evidence>